<feature type="domain" description="HTH lysR-type" evidence="5">
    <location>
        <begin position="1"/>
        <end position="59"/>
    </location>
</feature>
<dbReference type="EMBL" id="BX842654">
    <property type="protein sequence ID" value="CAE80683.1"/>
    <property type="molecule type" value="Genomic_DNA"/>
</dbReference>
<evidence type="ECO:0000256" key="4">
    <source>
        <dbReference type="ARBA" id="ARBA00023163"/>
    </source>
</evidence>
<dbReference type="InterPro" id="IPR005119">
    <property type="entry name" value="LysR_subst-bd"/>
</dbReference>
<dbReference type="SUPFAM" id="SSF46785">
    <property type="entry name" value="Winged helix' DNA-binding domain"/>
    <property type="match status" value="1"/>
</dbReference>
<dbReference type="PROSITE" id="PS50931">
    <property type="entry name" value="HTH_LYSR"/>
    <property type="match status" value="1"/>
</dbReference>
<dbReference type="CDD" id="cd08422">
    <property type="entry name" value="PBP2_CrgA_like"/>
    <property type="match status" value="1"/>
</dbReference>
<dbReference type="STRING" id="264462.Bd2905"/>
<evidence type="ECO:0000256" key="3">
    <source>
        <dbReference type="ARBA" id="ARBA00023125"/>
    </source>
</evidence>
<dbReference type="FunFam" id="1.10.10.10:FF:000001">
    <property type="entry name" value="LysR family transcriptional regulator"/>
    <property type="match status" value="1"/>
</dbReference>
<dbReference type="GO" id="GO:0043565">
    <property type="term" value="F:sequence-specific DNA binding"/>
    <property type="evidence" value="ECO:0007669"/>
    <property type="project" value="TreeGrafter"/>
</dbReference>
<dbReference type="Gene3D" id="3.40.190.290">
    <property type="match status" value="1"/>
</dbReference>
<dbReference type="InterPro" id="IPR036388">
    <property type="entry name" value="WH-like_DNA-bd_sf"/>
</dbReference>
<reference evidence="6 7" key="1">
    <citation type="journal article" date="2004" name="Science">
        <title>A predator unmasked: life cycle of Bdellovibrio bacteriovorus from a genomic perspective.</title>
        <authorList>
            <person name="Rendulic S."/>
            <person name="Jagtap P."/>
            <person name="Rosinus A."/>
            <person name="Eppinger M."/>
            <person name="Baar C."/>
            <person name="Lanz C."/>
            <person name="Keller H."/>
            <person name="Lambert C."/>
            <person name="Evans K.J."/>
            <person name="Goesmann A."/>
            <person name="Meyer F."/>
            <person name="Sockett R.E."/>
            <person name="Schuster S.C."/>
        </authorList>
    </citation>
    <scope>NUCLEOTIDE SEQUENCE [LARGE SCALE GENOMIC DNA]</scope>
    <source>
        <strain evidence="7">ATCC 15356 / DSM 50701 / NCIMB 9529 / HD100</strain>
    </source>
</reference>
<dbReference type="InterPro" id="IPR000847">
    <property type="entry name" value="LysR_HTH_N"/>
</dbReference>
<dbReference type="eggNOG" id="COG0583">
    <property type="taxonomic scope" value="Bacteria"/>
</dbReference>
<dbReference type="PANTHER" id="PTHR30537:SF35">
    <property type="entry name" value="TRANSCRIPTIONAL REGULATORY PROTEIN"/>
    <property type="match status" value="1"/>
</dbReference>
<evidence type="ECO:0000313" key="7">
    <source>
        <dbReference type="Proteomes" id="UP000008080"/>
    </source>
</evidence>
<dbReference type="GeneID" id="93013775"/>
<dbReference type="SUPFAM" id="SSF53850">
    <property type="entry name" value="Periplasmic binding protein-like II"/>
    <property type="match status" value="1"/>
</dbReference>
<organism evidence="6 7">
    <name type="scientific">Bdellovibrio bacteriovorus (strain ATCC 15356 / DSM 50701 / NCIMB 9529 / HD100)</name>
    <dbReference type="NCBI Taxonomy" id="264462"/>
    <lineage>
        <taxon>Bacteria</taxon>
        <taxon>Pseudomonadati</taxon>
        <taxon>Bdellovibrionota</taxon>
        <taxon>Bdellovibrionia</taxon>
        <taxon>Bdellovibrionales</taxon>
        <taxon>Pseudobdellovibrionaceae</taxon>
        <taxon>Bdellovibrio</taxon>
    </lineage>
</organism>
<dbReference type="Pfam" id="PF00126">
    <property type="entry name" value="HTH_1"/>
    <property type="match status" value="1"/>
</dbReference>
<dbReference type="RefSeq" id="WP_011165286.1">
    <property type="nucleotide sequence ID" value="NC_005363.1"/>
</dbReference>
<dbReference type="AlphaFoldDB" id="Q6MJ78"/>
<sequence>MDRLTAIQVFLEVAKTGSFTKAADNLNMSRPMVTRYVGILEDWVGTSLLQRTTRNVSLTSSGEMYLEKCRQIQDIAFDIEVNSKSALDEPKGVIRVASSVSFAMSQYRELIAPFMERYPQISIDFVVTDRQVNLIESKVDFAIRITNSLDPGIVSKQLGVCHSCLVATPKYLKAKGTPRKVEDLRKHRLMAHDHFKNSKLSLRKGDRQEELSFTSAFSSNETLLLLEAATQDLGITMMPRYLVQDHLKSKRLVEVLSDWSLPEFGLHIVFTNRKFIAPQVRLFIDYLSAEIKKQNW</sequence>
<dbReference type="PANTHER" id="PTHR30537">
    <property type="entry name" value="HTH-TYPE TRANSCRIPTIONAL REGULATOR"/>
    <property type="match status" value="1"/>
</dbReference>
<dbReference type="Proteomes" id="UP000008080">
    <property type="component" value="Chromosome"/>
</dbReference>
<dbReference type="InterPro" id="IPR058163">
    <property type="entry name" value="LysR-type_TF_proteobact-type"/>
</dbReference>
<name>Q6MJ78_BDEBA</name>
<comment type="similarity">
    <text evidence="1">Belongs to the LysR transcriptional regulatory family.</text>
</comment>
<keyword evidence="7" id="KW-1185">Reference proteome</keyword>
<evidence type="ECO:0000256" key="2">
    <source>
        <dbReference type="ARBA" id="ARBA00023015"/>
    </source>
</evidence>
<proteinExistence type="inferred from homology"/>
<dbReference type="GO" id="GO:0003700">
    <property type="term" value="F:DNA-binding transcription factor activity"/>
    <property type="evidence" value="ECO:0007669"/>
    <property type="project" value="InterPro"/>
</dbReference>
<keyword evidence="2" id="KW-0805">Transcription regulation</keyword>
<dbReference type="HOGENOM" id="CLU_039613_16_2_7"/>
<keyword evidence="4" id="KW-0804">Transcription</keyword>
<dbReference type="Pfam" id="PF03466">
    <property type="entry name" value="LysR_substrate"/>
    <property type="match status" value="1"/>
</dbReference>
<dbReference type="Gene3D" id="1.10.10.10">
    <property type="entry name" value="Winged helix-like DNA-binding domain superfamily/Winged helix DNA-binding domain"/>
    <property type="match status" value="1"/>
</dbReference>
<dbReference type="KEGG" id="bba:Bd2905"/>
<dbReference type="InterPro" id="IPR036390">
    <property type="entry name" value="WH_DNA-bd_sf"/>
</dbReference>
<accession>Q6MJ78</accession>
<evidence type="ECO:0000256" key="1">
    <source>
        <dbReference type="ARBA" id="ARBA00009437"/>
    </source>
</evidence>
<evidence type="ECO:0000259" key="5">
    <source>
        <dbReference type="PROSITE" id="PS50931"/>
    </source>
</evidence>
<keyword evidence="3" id="KW-0238">DNA-binding</keyword>
<protein>
    <submittedName>
        <fullName evidence="6">Transcriptional regulator, LysR family</fullName>
    </submittedName>
</protein>
<evidence type="ECO:0000313" key="6">
    <source>
        <dbReference type="EMBL" id="CAE80683.1"/>
    </source>
</evidence>
<dbReference type="GO" id="GO:0006351">
    <property type="term" value="P:DNA-templated transcription"/>
    <property type="evidence" value="ECO:0007669"/>
    <property type="project" value="TreeGrafter"/>
</dbReference>
<gene>
    <name evidence="6" type="ordered locus">Bd2905</name>
</gene>